<reference evidence="3 4" key="1">
    <citation type="submission" date="2019-07" db="EMBL/GenBank/DDBJ databases">
        <title>Draft genome for Aliikangiella sp. M105.</title>
        <authorList>
            <person name="Wang G."/>
        </authorList>
    </citation>
    <scope>NUCLEOTIDE SEQUENCE [LARGE SCALE GENOMIC DNA]</scope>
    <source>
        <strain evidence="3 4">M105</strain>
    </source>
</reference>
<dbReference type="RefSeq" id="WP_142934157.1">
    <property type="nucleotide sequence ID" value="NZ_ML660170.1"/>
</dbReference>
<dbReference type="Gene3D" id="2.120.10.30">
    <property type="entry name" value="TolB, C-terminal domain"/>
    <property type="match status" value="1"/>
</dbReference>
<evidence type="ECO:0000256" key="1">
    <source>
        <dbReference type="SAM" id="MobiDB-lite"/>
    </source>
</evidence>
<evidence type="ECO:0008006" key="5">
    <source>
        <dbReference type="Google" id="ProtNLM"/>
    </source>
</evidence>
<evidence type="ECO:0000256" key="2">
    <source>
        <dbReference type="SAM" id="Phobius"/>
    </source>
</evidence>
<dbReference type="Proteomes" id="UP000315439">
    <property type="component" value="Unassembled WGS sequence"/>
</dbReference>
<accession>A0A545U4V6</accession>
<evidence type="ECO:0000313" key="3">
    <source>
        <dbReference type="EMBL" id="TQV84492.1"/>
    </source>
</evidence>
<dbReference type="OrthoDB" id="9797498at2"/>
<keyword evidence="2" id="KW-1133">Transmembrane helix</keyword>
<organism evidence="3 4">
    <name type="scientific">Aliikangiella coralliicola</name>
    <dbReference type="NCBI Taxonomy" id="2592383"/>
    <lineage>
        <taxon>Bacteria</taxon>
        <taxon>Pseudomonadati</taxon>
        <taxon>Pseudomonadota</taxon>
        <taxon>Gammaproteobacteria</taxon>
        <taxon>Oceanospirillales</taxon>
        <taxon>Pleioneaceae</taxon>
        <taxon>Aliikangiella</taxon>
    </lineage>
</organism>
<feature type="compositionally biased region" description="Polar residues" evidence="1">
    <location>
        <begin position="95"/>
        <end position="112"/>
    </location>
</feature>
<dbReference type="InterPro" id="IPR011659">
    <property type="entry name" value="WD40"/>
</dbReference>
<keyword evidence="2" id="KW-0812">Transmembrane</keyword>
<proteinExistence type="predicted"/>
<keyword evidence="2" id="KW-0472">Membrane</keyword>
<dbReference type="EMBL" id="VIKS01000014">
    <property type="protein sequence ID" value="TQV84492.1"/>
    <property type="molecule type" value="Genomic_DNA"/>
</dbReference>
<feature type="transmembrane region" description="Helical" evidence="2">
    <location>
        <begin position="5"/>
        <end position="23"/>
    </location>
</feature>
<feature type="region of interest" description="Disordered" evidence="1">
    <location>
        <begin position="93"/>
        <end position="114"/>
    </location>
</feature>
<gene>
    <name evidence="3" type="ORF">FLL46_23035</name>
</gene>
<dbReference type="Pfam" id="PF07676">
    <property type="entry name" value="PD40"/>
    <property type="match status" value="1"/>
</dbReference>
<keyword evidence="4" id="KW-1185">Reference proteome</keyword>
<dbReference type="InterPro" id="IPR011042">
    <property type="entry name" value="6-blade_b-propeller_TolB-like"/>
</dbReference>
<dbReference type="AlphaFoldDB" id="A0A545U4V6"/>
<comment type="caution">
    <text evidence="3">The sequence shown here is derived from an EMBL/GenBank/DDBJ whole genome shotgun (WGS) entry which is preliminary data.</text>
</comment>
<evidence type="ECO:0000313" key="4">
    <source>
        <dbReference type="Proteomes" id="UP000315439"/>
    </source>
</evidence>
<name>A0A545U4V6_9GAMM</name>
<protein>
    <recommendedName>
        <fullName evidence="5">WD40 repeat domain-containing protein</fullName>
    </recommendedName>
</protein>
<sequence>MTRRLFTNIIIASLMVGAVYWILVFNPEATDHDIVVFQLDANGGELRIKEPVMVATSPGYDNQPYFSEDSATLYFTRMLDENADIWKWSEKQKQSTRMTRTPESEFSPTTMPSEKGSLSVVRIEADGRQRLWKYSPENGFSPLFNSVQPVGYHTWNKDNVALFVLGTPHQLQVAKLGQETTQVIDNDIGRCLQKIPGSSLISYTVIEGENHRLKSYDFETGKITTLNKLPGKAQDYVWFDDNVVISSDGKNLMFTNLSRDSEWKIIPNLPDIDLSDITRLALSPDKQKLAVVFAK</sequence>
<dbReference type="SUPFAM" id="SSF69322">
    <property type="entry name" value="Tricorn protease domain 2"/>
    <property type="match status" value="1"/>
</dbReference>